<dbReference type="RefSeq" id="WP_183582267.1">
    <property type="nucleotide sequence ID" value="NZ_JACHXJ010000002.1"/>
</dbReference>
<protein>
    <submittedName>
        <fullName evidence="2">Uncharacterized protein</fullName>
    </submittedName>
</protein>
<dbReference type="EMBL" id="JACHXJ010000002">
    <property type="protein sequence ID" value="MBB3128039.1"/>
    <property type="molecule type" value="Genomic_DNA"/>
</dbReference>
<gene>
    <name evidence="2" type="ORF">FHS19_002693</name>
</gene>
<feature type="region of interest" description="Disordered" evidence="1">
    <location>
        <begin position="290"/>
        <end position="337"/>
    </location>
</feature>
<accession>A0A839TRU2</accession>
<name>A0A839TRU2_9BACL</name>
<evidence type="ECO:0000313" key="2">
    <source>
        <dbReference type="EMBL" id="MBB3128039.1"/>
    </source>
</evidence>
<comment type="caution">
    <text evidence="2">The sequence shown here is derived from an EMBL/GenBank/DDBJ whole genome shotgun (WGS) entry which is preliminary data.</text>
</comment>
<evidence type="ECO:0000313" key="3">
    <source>
        <dbReference type="Proteomes" id="UP000517523"/>
    </source>
</evidence>
<organism evidence="2 3">
    <name type="scientific">Paenibacillus rhizosphaerae</name>
    <dbReference type="NCBI Taxonomy" id="297318"/>
    <lineage>
        <taxon>Bacteria</taxon>
        <taxon>Bacillati</taxon>
        <taxon>Bacillota</taxon>
        <taxon>Bacilli</taxon>
        <taxon>Bacillales</taxon>
        <taxon>Paenibacillaceae</taxon>
        <taxon>Paenibacillus</taxon>
    </lineage>
</organism>
<dbReference type="Proteomes" id="UP000517523">
    <property type="component" value="Unassembled WGS sequence"/>
</dbReference>
<dbReference type="AlphaFoldDB" id="A0A839TRU2"/>
<evidence type="ECO:0000256" key="1">
    <source>
        <dbReference type="SAM" id="MobiDB-lite"/>
    </source>
</evidence>
<reference evidence="2 3" key="1">
    <citation type="submission" date="2020-08" db="EMBL/GenBank/DDBJ databases">
        <title>Genomic Encyclopedia of Type Strains, Phase III (KMG-III): the genomes of soil and plant-associated and newly described type strains.</title>
        <authorList>
            <person name="Whitman W."/>
        </authorList>
    </citation>
    <scope>NUCLEOTIDE SEQUENCE [LARGE SCALE GENOMIC DNA]</scope>
    <source>
        <strain evidence="2 3">CECT 5831</strain>
    </source>
</reference>
<feature type="compositionally biased region" description="Pro residues" evidence="1">
    <location>
        <begin position="305"/>
        <end position="317"/>
    </location>
</feature>
<proteinExistence type="predicted"/>
<sequence>MIVKSSRILLTALMCLSAWLLMGFSSPSEPVKATWVWQTELIEDGGKDLLDFAQNQGINLIYLQINRDMPASRYEAFIQNAHADNIAVHALGGDPGWAQTKHRDRLVGLVDWVNDYNNAEASDAQFDGIHLDIEPYVLPEWGTDPEGVIGTWINNIQAFLDAAHASSSKLDLGIDLPFWFDGYTVPDQGDEKLTEWFMKSFDHVTVLAYRNTVESEHGIVELASDEMESAQRLGTKVLVAVNTKQMPGEEHTSFYGSGKSEMDQSLKSLSGALESYTSYGGIAIHDFRNWENMPDGEEPGGTNPEPAPEPDPAPSPDPEPETPSDGQVPDPDPVDRDKQVRGTYIWEANQVMEHGQEIIEFAKEKKLNWLFVRLDLQQPVEAYRSFVKEASAAGIEVHAMGGHPIWALTENRPKMMKLVNYVKKYNQEVAGDERFHGIHLDIEPYVLPEWRKDPDHVLEEWTGNLTAFVQEIKKDSNLQASMDLAVWLDKYKVPGTEESISKWMIDKMDFVSLMAFRDTAGGSNGIAAVSKEEIAFANELGKPILISVEMKDSGEGNHINFAEEGSAYMEEELAKLPGLLADSPSYTGNVVHAYDYWRTAKP</sequence>